<keyword evidence="20" id="KW-1185">Reference proteome</keyword>
<dbReference type="Pfam" id="PF07992">
    <property type="entry name" value="Pyr_redox_2"/>
    <property type="match status" value="1"/>
</dbReference>
<dbReference type="PANTHER" id="PTHR22912">
    <property type="entry name" value="DISULFIDE OXIDOREDUCTASE"/>
    <property type="match status" value="1"/>
</dbReference>
<feature type="domain" description="Pyridine nucleotide-disulphide oxidoreductase dimerisation" evidence="17">
    <location>
        <begin position="336"/>
        <end position="443"/>
    </location>
</feature>
<keyword evidence="11 16" id="KW-0676">Redox-active center</keyword>
<dbReference type="InterPro" id="IPR050151">
    <property type="entry name" value="Class-I_Pyr_Nuc-Dis_Oxidored"/>
</dbReference>
<feature type="binding site" evidence="14">
    <location>
        <position position="263"/>
    </location>
    <ligand>
        <name>NAD(+)</name>
        <dbReference type="ChEBI" id="CHEBI:57540"/>
    </ligand>
</feature>
<evidence type="ECO:0000256" key="16">
    <source>
        <dbReference type="RuleBase" id="RU003692"/>
    </source>
</evidence>
<evidence type="ECO:0000256" key="12">
    <source>
        <dbReference type="ARBA" id="ARBA00049187"/>
    </source>
</evidence>
<dbReference type="InterPro" id="IPR001100">
    <property type="entry name" value="Pyr_nuc-diS_OxRdtase"/>
</dbReference>
<dbReference type="SUPFAM" id="SSF51905">
    <property type="entry name" value="FAD/NAD(P)-binding domain"/>
    <property type="match status" value="1"/>
</dbReference>
<protein>
    <recommendedName>
        <fullName evidence="4 16">Dihydrolipoyl dehydrogenase</fullName>
        <ecNumber evidence="3 16">1.8.1.4</ecNumber>
    </recommendedName>
</protein>
<dbReference type="Proteomes" id="UP000180254">
    <property type="component" value="Unassembled WGS sequence"/>
</dbReference>
<dbReference type="GO" id="GO:0006103">
    <property type="term" value="P:2-oxoglutarate metabolic process"/>
    <property type="evidence" value="ECO:0007669"/>
    <property type="project" value="TreeGrafter"/>
</dbReference>
<keyword evidence="9 14" id="KW-0520">NAD</keyword>
<dbReference type="InterPro" id="IPR016156">
    <property type="entry name" value="FAD/NAD-linked_Rdtase_dimer_sf"/>
</dbReference>
<keyword evidence="5" id="KW-0963">Cytoplasm</keyword>
<dbReference type="InterPro" id="IPR006258">
    <property type="entry name" value="Lipoamide_DH"/>
</dbReference>
<dbReference type="PRINTS" id="PR00411">
    <property type="entry name" value="PNDRDTASEI"/>
</dbReference>
<evidence type="ECO:0000256" key="1">
    <source>
        <dbReference type="ARBA" id="ARBA00004496"/>
    </source>
</evidence>
<reference evidence="19 20" key="1">
    <citation type="submission" date="2016-09" db="EMBL/GenBank/DDBJ databases">
        <title>Genome sequence of Eubacterium angustum.</title>
        <authorList>
            <person name="Poehlein A."/>
            <person name="Daniel R."/>
        </authorList>
    </citation>
    <scope>NUCLEOTIDE SEQUENCE [LARGE SCALE GENOMIC DNA]</scope>
    <source>
        <strain evidence="19 20">DSM 1989</strain>
    </source>
</reference>
<feature type="binding site" evidence="14">
    <location>
        <begin position="307"/>
        <end position="310"/>
    </location>
    <ligand>
        <name>FAD</name>
        <dbReference type="ChEBI" id="CHEBI:57692"/>
    </ligand>
</feature>
<feature type="domain" description="FAD/NAD(P)-binding" evidence="18">
    <location>
        <begin position="3"/>
        <end position="316"/>
    </location>
</feature>
<accession>A0A1S1V7T1</accession>
<comment type="catalytic activity">
    <reaction evidence="12 16">
        <text>N(6)-[(R)-dihydrolipoyl]-L-lysyl-[protein] + NAD(+) = N(6)-[(R)-lipoyl]-L-lysyl-[protein] + NADH + H(+)</text>
        <dbReference type="Rhea" id="RHEA:15045"/>
        <dbReference type="Rhea" id="RHEA-COMP:10474"/>
        <dbReference type="Rhea" id="RHEA-COMP:10475"/>
        <dbReference type="ChEBI" id="CHEBI:15378"/>
        <dbReference type="ChEBI" id="CHEBI:57540"/>
        <dbReference type="ChEBI" id="CHEBI:57945"/>
        <dbReference type="ChEBI" id="CHEBI:83099"/>
        <dbReference type="ChEBI" id="CHEBI:83100"/>
        <dbReference type="EC" id="1.8.1.4"/>
    </reaction>
</comment>
<evidence type="ECO:0000259" key="18">
    <source>
        <dbReference type="Pfam" id="PF07992"/>
    </source>
</evidence>
<evidence type="ECO:0000256" key="3">
    <source>
        <dbReference type="ARBA" id="ARBA00012608"/>
    </source>
</evidence>
<comment type="subcellular location">
    <subcellularLocation>
        <location evidence="1">Cytoplasm</location>
    </subcellularLocation>
</comment>
<dbReference type="GO" id="GO:0004148">
    <property type="term" value="F:dihydrolipoyl dehydrogenase (NADH) activity"/>
    <property type="evidence" value="ECO:0007669"/>
    <property type="project" value="UniProtKB-EC"/>
</dbReference>
<feature type="binding site" evidence="14">
    <location>
        <position position="301"/>
    </location>
    <ligand>
        <name>FAD</name>
        <dbReference type="ChEBI" id="CHEBI:57692"/>
    </ligand>
</feature>
<dbReference type="FunFam" id="3.30.390.30:FF:000001">
    <property type="entry name" value="Dihydrolipoyl dehydrogenase"/>
    <property type="match status" value="1"/>
</dbReference>
<evidence type="ECO:0000256" key="9">
    <source>
        <dbReference type="ARBA" id="ARBA00023027"/>
    </source>
</evidence>
<evidence type="ECO:0000256" key="15">
    <source>
        <dbReference type="PIRSR" id="PIRSR000350-4"/>
    </source>
</evidence>
<evidence type="ECO:0000256" key="11">
    <source>
        <dbReference type="ARBA" id="ARBA00023284"/>
    </source>
</evidence>
<evidence type="ECO:0000256" key="10">
    <source>
        <dbReference type="ARBA" id="ARBA00023157"/>
    </source>
</evidence>
<keyword evidence="8 16" id="KW-0560">Oxidoreductase</keyword>
<organism evidence="19 20">
    <name type="scientific">Andreesenia angusta</name>
    <dbReference type="NCBI Taxonomy" id="39480"/>
    <lineage>
        <taxon>Bacteria</taxon>
        <taxon>Bacillati</taxon>
        <taxon>Bacillota</taxon>
        <taxon>Tissierellia</taxon>
        <taxon>Tissierellales</taxon>
        <taxon>Gottschalkiaceae</taxon>
        <taxon>Andreesenia</taxon>
    </lineage>
</organism>
<dbReference type="OrthoDB" id="9800167at2"/>
<dbReference type="PIRSF" id="PIRSF000350">
    <property type="entry name" value="Mercury_reductase_MerA"/>
    <property type="match status" value="1"/>
</dbReference>
<dbReference type="RefSeq" id="WP_071062383.1">
    <property type="nucleotide sequence ID" value="NZ_MKIE01000003.1"/>
</dbReference>
<dbReference type="Gene3D" id="3.50.50.60">
    <property type="entry name" value="FAD/NAD(P)-binding domain"/>
    <property type="match status" value="2"/>
</dbReference>
<comment type="miscellaneous">
    <text evidence="16">The active site is a redox-active disulfide bond.</text>
</comment>
<evidence type="ECO:0000313" key="19">
    <source>
        <dbReference type="EMBL" id="OHW62475.1"/>
    </source>
</evidence>
<feature type="binding site" evidence="14">
    <location>
        <position position="114"/>
    </location>
    <ligand>
        <name>FAD</name>
        <dbReference type="ChEBI" id="CHEBI:57692"/>
    </ligand>
</feature>
<name>A0A1S1V7T1_9FIRM</name>
<comment type="similarity">
    <text evidence="2 16">Belongs to the class-I pyridine nucleotide-disulfide oxidoreductase family.</text>
</comment>
<dbReference type="InterPro" id="IPR023753">
    <property type="entry name" value="FAD/NAD-binding_dom"/>
</dbReference>
<keyword evidence="14" id="KW-0547">Nucleotide-binding</keyword>
<dbReference type="InterPro" id="IPR004099">
    <property type="entry name" value="Pyr_nucl-diS_OxRdtase_dimer"/>
</dbReference>
<dbReference type="PROSITE" id="PS00076">
    <property type="entry name" value="PYRIDINE_REDOX_1"/>
    <property type="match status" value="1"/>
</dbReference>
<dbReference type="EC" id="1.8.1.4" evidence="3 16"/>
<dbReference type="PANTHER" id="PTHR22912:SF217">
    <property type="entry name" value="DIHYDROLIPOYL DEHYDROGENASE"/>
    <property type="match status" value="1"/>
</dbReference>
<evidence type="ECO:0000256" key="6">
    <source>
        <dbReference type="ARBA" id="ARBA00022630"/>
    </source>
</evidence>
<dbReference type="NCBIfam" id="TIGR01350">
    <property type="entry name" value="lipoamide_DH"/>
    <property type="match status" value="1"/>
</dbReference>
<evidence type="ECO:0000256" key="8">
    <source>
        <dbReference type="ARBA" id="ARBA00023002"/>
    </source>
</evidence>
<keyword evidence="6 16" id="KW-0285">Flavoprotein</keyword>
<gene>
    <name evidence="19" type="primary">lpd</name>
    <name evidence="19" type="ORF">EUAN_10370</name>
</gene>
<evidence type="ECO:0000256" key="5">
    <source>
        <dbReference type="ARBA" id="ARBA00022490"/>
    </source>
</evidence>
<keyword evidence="7 14" id="KW-0274">FAD</keyword>
<evidence type="ECO:0000256" key="4">
    <source>
        <dbReference type="ARBA" id="ARBA00016961"/>
    </source>
</evidence>
<keyword evidence="10" id="KW-1015">Disulfide bond</keyword>
<evidence type="ECO:0000256" key="7">
    <source>
        <dbReference type="ARBA" id="ARBA00022827"/>
    </source>
</evidence>
<comment type="cofactor">
    <cofactor evidence="14 16">
        <name>FAD</name>
        <dbReference type="ChEBI" id="CHEBI:57692"/>
    </cofactor>
    <text evidence="14 16">Binds 1 FAD per subunit.</text>
</comment>
<evidence type="ECO:0000256" key="13">
    <source>
        <dbReference type="PIRSR" id="PIRSR000350-2"/>
    </source>
</evidence>
<dbReference type="SUPFAM" id="SSF55424">
    <property type="entry name" value="FAD/NAD-linked reductases, dimerisation (C-terminal) domain"/>
    <property type="match status" value="1"/>
</dbReference>
<feature type="binding site" evidence="14">
    <location>
        <begin position="176"/>
        <end position="183"/>
    </location>
    <ligand>
        <name>NAD(+)</name>
        <dbReference type="ChEBI" id="CHEBI:57540"/>
    </ligand>
</feature>
<dbReference type="AlphaFoldDB" id="A0A1S1V7T1"/>
<feature type="binding site" evidence="14">
    <location>
        <position position="49"/>
    </location>
    <ligand>
        <name>FAD</name>
        <dbReference type="ChEBI" id="CHEBI:57692"/>
    </ligand>
</feature>
<dbReference type="InterPro" id="IPR012999">
    <property type="entry name" value="Pyr_OxRdtase_I_AS"/>
</dbReference>
<proteinExistence type="inferred from homology"/>
<evidence type="ECO:0000256" key="14">
    <source>
        <dbReference type="PIRSR" id="PIRSR000350-3"/>
    </source>
</evidence>
<sequence length="458" mass="48826">MQYDVIVIGGGPAGYVGAIKAAQMGAKVAIVEKDNYGGTCLNRGCIPTKTYVKNAEIIEHIKHAKDRGIVLGSDDFTLDMKKIVSYKNRVVRKLTAGIAGLLKSHGVDMYSGVGRITADKKVKIDDGETIEGKKIVLAGGSKVSRINIPGIDGPKVLTSDEILDLQELPKRLAIVGGGVIGTEVATIFNAYGSEVTIVQSSGYIVPAMDRRVSVELAKIMQKKGVNILTESRLEKIEDKGDSVLLHIKDKEPVEADLVLIAIGRVPDLDGVGDIEFEMDRGAIVVNDKMETSVEGIYAPGDINCRCMLAHSASKMAEIAVENALGGNVEYDPTNNPSAIYTLPEASSVGLTEEQANDKYENVAVGAFPFGANGRALASGETHGFIKVVINKDDKKILGVHILGVNAAEMINEAAALMENGVTADHVAETVHAHPTFSEAFMEACADSIDMCIHLQKKN</sequence>
<dbReference type="GO" id="GO:0050660">
    <property type="term" value="F:flavin adenine dinucleotide binding"/>
    <property type="evidence" value="ECO:0007669"/>
    <property type="project" value="InterPro"/>
</dbReference>
<evidence type="ECO:0000259" key="17">
    <source>
        <dbReference type="Pfam" id="PF02852"/>
    </source>
</evidence>
<dbReference type="PRINTS" id="PR00368">
    <property type="entry name" value="FADPNR"/>
</dbReference>
<dbReference type="EMBL" id="MKIE01000003">
    <property type="protein sequence ID" value="OHW62475.1"/>
    <property type="molecule type" value="Genomic_DNA"/>
</dbReference>
<dbReference type="GO" id="GO:0005737">
    <property type="term" value="C:cytoplasm"/>
    <property type="evidence" value="ECO:0007669"/>
    <property type="project" value="UniProtKB-SubCell"/>
</dbReference>
<evidence type="ECO:0000256" key="2">
    <source>
        <dbReference type="ARBA" id="ARBA00007532"/>
    </source>
</evidence>
<evidence type="ECO:0000313" key="20">
    <source>
        <dbReference type="Proteomes" id="UP000180254"/>
    </source>
</evidence>
<dbReference type="InterPro" id="IPR036188">
    <property type="entry name" value="FAD/NAD-bd_sf"/>
</dbReference>
<dbReference type="STRING" id="39480.EUAN_10370"/>
<comment type="caution">
    <text evidence="19">The sequence shown here is derived from an EMBL/GenBank/DDBJ whole genome shotgun (WGS) entry which is preliminary data.</text>
</comment>
<dbReference type="Pfam" id="PF02852">
    <property type="entry name" value="Pyr_redox_dim"/>
    <property type="match status" value="1"/>
</dbReference>
<feature type="disulfide bond" description="Redox-active" evidence="15">
    <location>
        <begin position="40"/>
        <end position="45"/>
    </location>
</feature>
<dbReference type="Gene3D" id="3.30.390.30">
    <property type="match status" value="1"/>
</dbReference>
<feature type="active site" description="Proton acceptor" evidence="13">
    <location>
        <position position="433"/>
    </location>
</feature>